<comment type="caution">
    <text evidence="15">The sequence shown here is derived from an EMBL/GenBank/DDBJ whole genome shotgun (WGS) entry which is preliminary data.</text>
</comment>
<dbReference type="InterPro" id="IPR017972">
    <property type="entry name" value="Cyt_P450_CS"/>
</dbReference>
<evidence type="ECO:0000256" key="10">
    <source>
        <dbReference type="ARBA" id="ARBA00023004"/>
    </source>
</evidence>
<dbReference type="GO" id="GO:0005789">
    <property type="term" value="C:endoplasmic reticulum membrane"/>
    <property type="evidence" value="ECO:0007669"/>
    <property type="project" value="UniProtKB-SubCell"/>
</dbReference>
<dbReference type="PANTHER" id="PTHR24292:SF54">
    <property type="entry name" value="CYP9F3-RELATED"/>
    <property type="match status" value="1"/>
</dbReference>
<keyword evidence="10 13" id="KW-0408">Iron</keyword>
<evidence type="ECO:0000256" key="3">
    <source>
        <dbReference type="ARBA" id="ARBA00004406"/>
    </source>
</evidence>
<evidence type="ECO:0000256" key="9">
    <source>
        <dbReference type="ARBA" id="ARBA00023002"/>
    </source>
</evidence>
<evidence type="ECO:0000256" key="12">
    <source>
        <dbReference type="ARBA" id="ARBA00023136"/>
    </source>
</evidence>
<dbReference type="Pfam" id="PF00067">
    <property type="entry name" value="p450"/>
    <property type="match status" value="1"/>
</dbReference>
<evidence type="ECO:0000256" key="4">
    <source>
        <dbReference type="ARBA" id="ARBA00010617"/>
    </source>
</evidence>
<keyword evidence="8" id="KW-0492">Microsome</keyword>
<comment type="subcellular location">
    <subcellularLocation>
        <location evidence="3">Endoplasmic reticulum membrane</location>
        <topology evidence="3">Peripheral membrane protein</topology>
    </subcellularLocation>
    <subcellularLocation>
        <location evidence="2">Microsome membrane</location>
        <topology evidence="2">Peripheral membrane protein</topology>
    </subcellularLocation>
</comment>
<proteinExistence type="inferred from homology"/>
<evidence type="ECO:0000313" key="15">
    <source>
        <dbReference type="EMBL" id="KAK9885366.1"/>
    </source>
</evidence>
<dbReference type="FunFam" id="1.10.630.10:FF:000042">
    <property type="entry name" value="Cytochrome P450"/>
    <property type="match status" value="1"/>
</dbReference>
<keyword evidence="6 13" id="KW-0479">Metal-binding</keyword>
<evidence type="ECO:0008006" key="17">
    <source>
        <dbReference type="Google" id="ProtNLM"/>
    </source>
</evidence>
<dbReference type="PANTHER" id="PTHR24292">
    <property type="entry name" value="CYTOCHROME P450"/>
    <property type="match status" value="1"/>
</dbReference>
<evidence type="ECO:0000256" key="14">
    <source>
        <dbReference type="RuleBase" id="RU000461"/>
    </source>
</evidence>
<evidence type="ECO:0000256" key="5">
    <source>
        <dbReference type="ARBA" id="ARBA00022617"/>
    </source>
</evidence>
<dbReference type="AlphaFoldDB" id="A0AAW1UWZ9"/>
<dbReference type="InterPro" id="IPR050476">
    <property type="entry name" value="Insect_CytP450_Detox"/>
</dbReference>
<organism evidence="15 16">
    <name type="scientific">Henosepilachna vigintioctopunctata</name>
    <dbReference type="NCBI Taxonomy" id="420089"/>
    <lineage>
        <taxon>Eukaryota</taxon>
        <taxon>Metazoa</taxon>
        <taxon>Ecdysozoa</taxon>
        <taxon>Arthropoda</taxon>
        <taxon>Hexapoda</taxon>
        <taxon>Insecta</taxon>
        <taxon>Pterygota</taxon>
        <taxon>Neoptera</taxon>
        <taxon>Endopterygota</taxon>
        <taxon>Coleoptera</taxon>
        <taxon>Polyphaga</taxon>
        <taxon>Cucujiformia</taxon>
        <taxon>Coccinelloidea</taxon>
        <taxon>Coccinellidae</taxon>
        <taxon>Epilachninae</taxon>
        <taxon>Epilachnini</taxon>
        <taxon>Henosepilachna</taxon>
    </lineage>
</organism>
<dbReference type="GO" id="GO:0020037">
    <property type="term" value="F:heme binding"/>
    <property type="evidence" value="ECO:0007669"/>
    <property type="project" value="InterPro"/>
</dbReference>
<dbReference type="PRINTS" id="PR00385">
    <property type="entry name" value="P450"/>
</dbReference>
<evidence type="ECO:0000256" key="1">
    <source>
        <dbReference type="ARBA" id="ARBA00001971"/>
    </source>
</evidence>
<keyword evidence="9 14" id="KW-0560">Oxidoreductase</keyword>
<dbReference type="SUPFAM" id="SSF48264">
    <property type="entry name" value="Cytochrome P450"/>
    <property type="match status" value="1"/>
</dbReference>
<keyword evidence="5 13" id="KW-0349">Heme</keyword>
<sequence length="524" mass="60592">MMIVILLFTGVVLMVYLFLVKPYSYWAKKNVPTGKFIPVVEDVLNLILGRESMLDMVQRMYNKVPTGRYTGAYQFRSPIFLIKSPELIKEICVKDFDHFMNRRSILPKNDDDIWSKNLAALTDQPWKNMRSILSPSFTSSKMKSMFFLMCHNANNFVQHFIEKQEKIIEIEMKDSSTRYTIDVIASAAFGIQVDSLKDKDNEFYLMGTSLNNFSSPSRLFALFFYLFLPKVANFLKIPIFEKEIKSFFMNIVTDTLKIRKEKNIKRPDMLGLLMEARNEQQSDVLADTTEGTLDVPPEKLDTKNMKHKLSDIDIASQVFVFFFAGFETVSSAMCFVAYELAANPDVQQKLIDEIDDNRPSNGLPTYETIANMAYLDMVISETLRKWPIAAAMDRVVTKPYTIPPEHPHEKPVHLNVDDIVVVPIYGLHHDPLYYENPEKFDPERFSPENRRKIDPYTYLPFGIGPRSCIGNRFALLEIKALFFFILTHFEIVPIEKTQIPIKIKKSAFNLTSENGFPLGFKKRR</sequence>
<keyword evidence="7" id="KW-0256">Endoplasmic reticulum</keyword>
<dbReference type="GO" id="GO:0004497">
    <property type="term" value="F:monooxygenase activity"/>
    <property type="evidence" value="ECO:0007669"/>
    <property type="project" value="UniProtKB-KW"/>
</dbReference>
<evidence type="ECO:0000256" key="7">
    <source>
        <dbReference type="ARBA" id="ARBA00022824"/>
    </source>
</evidence>
<evidence type="ECO:0000256" key="8">
    <source>
        <dbReference type="ARBA" id="ARBA00022848"/>
    </source>
</evidence>
<name>A0AAW1UWZ9_9CUCU</name>
<dbReference type="Gene3D" id="1.10.630.10">
    <property type="entry name" value="Cytochrome P450"/>
    <property type="match status" value="1"/>
</dbReference>
<dbReference type="InterPro" id="IPR001128">
    <property type="entry name" value="Cyt_P450"/>
</dbReference>
<evidence type="ECO:0000256" key="13">
    <source>
        <dbReference type="PIRSR" id="PIRSR602401-1"/>
    </source>
</evidence>
<evidence type="ECO:0000256" key="6">
    <source>
        <dbReference type="ARBA" id="ARBA00022723"/>
    </source>
</evidence>
<keyword evidence="12" id="KW-0472">Membrane</keyword>
<feature type="binding site" description="axial binding residue" evidence="13">
    <location>
        <position position="468"/>
    </location>
    <ligand>
        <name>heme</name>
        <dbReference type="ChEBI" id="CHEBI:30413"/>
    </ligand>
    <ligandPart>
        <name>Fe</name>
        <dbReference type="ChEBI" id="CHEBI:18248"/>
    </ligandPart>
</feature>
<dbReference type="PROSITE" id="PS00086">
    <property type="entry name" value="CYTOCHROME_P450"/>
    <property type="match status" value="1"/>
</dbReference>
<evidence type="ECO:0000313" key="16">
    <source>
        <dbReference type="Proteomes" id="UP001431783"/>
    </source>
</evidence>
<evidence type="ECO:0000256" key="11">
    <source>
        <dbReference type="ARBA" id="ARBA00023033"/>
    </source>
</evidence>
<comment type="cofactor">
    <cofactor evidence="1 13">
        <name>heme</name>
        <dbReference type="ChEBI" id="CHEBI:30413"/>
    </cofactor>
</comment>
<reference evidence="15 16" key="1">
    <citation type="submission" date="2023-03" db="EMBL/GenBank/DDBJ databases">
        <title>Genome insight into feeding habits of ladybird beetles.</title>
        <authorList>
            <person name="Li H.-S."/>
            <person name="Huang Y.-H."/>
            <person name="Pang H."/>
        </authorList>
    </citation>
    <scope>NUCLEOTIDE SEQUENCE [LARGE SCALE GENOMIC DNA]</scope>
    <source>
        <strain evidence="15">SYSU_2023b</strain>
        <tissue evidence="15">Whole body</tissue>
    </source>
</reference>
<dbReference type="GO" id="GO:0005506">
    <property type="term" value="F:iron ion binding"/>
    <property type="evidence" value="ECO:0007669"/>
    <property type="project" value="InterPro"/>
</dbReference>
<dbReference type="EMBL" id="JARQZJ010000095">
    <property type="protein sequence ID" value="KAK9885366.1"/>
    <property type="molecule type" value="Genomic_DNA"/>
</dbReference>
<comment type="similarity">
    <text evidence="4 14">Belongs to the cytochrome P450 family.</text>
</comment>
<dbReference type="PRINTS" id="PR00463">
    <property type="entry name" value="EP450I"/>
</dbReference>
<keyword evidence="11 14" id="KW-0503">Monooxygenase</keyword>
<evidence type="ECO:0000256" key="2">
    <source>
        <dbReference type="ARBA" id="ARBA00004174"/>
    </source>
</evidence>
<keyword evidence="16" id="KW-1185">Reference proteome</keyword>
<dbReference type="CDD" id="cd11056">
    <property type="entry name" value="CYP6-like"/>
    <property type="match status" value="1"/>
</dbReference>
<dbReference type="GO" id="GO:0016705">
    <property type="term" value="F:oxidoreductase activity, acting on paired donors, with incorporation or reduction of molecular oxygen"/>
    <property type="evidence" value="ECO:0007669"/>
    <property type="project" value="InterPro"/>
</dbReference>
<accession>A0AAW1UWZ9</accession>
<gene>
    <name evidence="15" type="ORF">WA026_010863</name>
</gene>
<protein>
    <recommendedName>
        <fullName evidence="17">Cytochrome P450</fullName>
    </recommendedName>
</protein>
<dbReference type="Proteomes" id="UP001431783">
    <property type="component" value="Unassembled WGS sequence"/>
</dbReference>
<dbReference type="InterPro" id="IPR002401">
    <property type="entry name" value="Cyt_P450_E_grp-I"/>
</dbReference>
<dbReference type="InterPro" id="IPR036396">
    <property type="entry name" value="Cyt_P450_sf"/>
</dbReference>